<dbReference type="EMBL" id="JAVREJ010000007">
    <property type="protein sequence ID" value="MDT0350289.1"/>
    <property type="molecule type" value="Genomic_DNA"/>
</dbReference>
<sequence>MNKLGFVLGFVPWIVFSLVAQRLDANGVAWSATIAVVMTVVALVGARRKHGPTFLSIASLVLFGVIAVVGFVGGPGVDRWLFEWGRPLVGVVLGLLVLATAPVRPFTEEYARQSVPREYWGSPTFRRINTVLSAVWGAGILVIGLAAVAVTALDAHATDATRNNTVDLLLNWVVPIAVIWGAMKFTATYPDRVDRAADPATS</sequence>
<keyword evidence="3" id="KW-1185">Reference proteome</keyword>
<dbReference type="Proteomes" id="UP001183202">
    <property type="component" value="Unassembled WGS sequence"/>
</dbReference>
<comment type="caution">
    <text evidence="2">The sequence shown here is derived from an EMBL/GenBank/DDBJ whole genome shotgun (WGS) entry which is preliminary data.</text>
</comment>
<accession>A0ABU2NCD4</accession>
<proteinExistence type="predicted"/>
<protein>
    <recommendedName>
        <fullName evidence="4">Intracellular septation protein A</fullName>
    </recommendedName>
</protein>
<organism evidence="2 3">
    <name type="scientific">Pseudonocardia charpentierae</name>
    <dbReference type="NCBI Taxonomy" id="3075545"/>
    <lineage>
        <taxon>Bacteria</taxon>
        <taxon>Bacillati</taxon>
        <taxon>Actinomycetota</taxon>
        <taxon>Actinomycetes</taxon>
        <taxon>Pseudonocardiales</taxon>
        <taxon>Pseudonocardiaceae</taxon>
        <taxon>Pseudonocardia</taxon>
    </lineage>
</organism>
<feature type="transmembrane region" description="Helical" evidence="1">
    <location>
        <begin position="53"/>
        <end position="72"/>
    </location>
</feature>
<keyword evidence="1" id="KW-0812">Transmembrane</keyword>
<keyword evidence="1" id="KW-0472">Membrane</keyword>
<feature type="transmembrane region" description="Helical" evidence="1">
    <location>
        <begin position="128"/>
        <end position="149"/>
    </location>
</feature>
<feature type="transmembrane region" description="Helical" evidence="1">
    <location>
        <begin position="169"/>
        <end position="187"/>
    </location>
</feature>
<feature type="transmembrane region" description="Helical" evidence="1">
    <location>
        <begin position="27"/>
        <end position="46"/>
    </location>
</feature>
<evidence type="ECO:0000313" key="3">
    <source>
        <dbReference type="Proteomes" id="UP001183202"/>
    </source>
</evidence>
<gene>
    <name evidence="2" type="ORF">RM445_12225</name>
</gene>
<reference evidence="3" key="1">
    <citation type="submission" date="2023-07" db="EMBL/GenBank/DDBJ databases">
        <title>30 novel species of actinomycetes from the DSMZ collection.</title>
        <authorList>
            <person name="Nouioui I."/>
        </authorList>
    </citation>
    <scope>NUCLEOTIDE SEQUENCE [LARGE SCALE GENOMIC DNA]</scope>
    <source>
        <strain evidence="3">DSM 45834</strain>
    </source>
</reference>
<evidence type="ECO:0008006" key="4">
    <source>
        <dbReference type="Google" id="ProtNLM"/>
    </source>
</evidence>
<keyword evidence="1" id="KW-1133">Transmembrane helix</keyword>
<evidence type="ECO:0000256" key="1">
    <source>
        <dbReference type="SAM" id="Phobius"/>
    </source>
</evidence>
<feature type="transmembrane region" description="Helical" evidence="1">
    <location>
        <begin position="84"/>
        <end position="107"/>
    </location>
</feature>
<evidence type="ECO:0000313" key="2">
    <source>
        <dbReference type="EMBL" id="MDT0350289.1"/>
    </source>
</evidence>
<name>A0ABU2NCD4_9PSEU</name>
<dbReference type="RefSeq" id="WP_311556324.1">
    <property type="nucleotide sequence ID" value="NZ_JAVREJ010000007.1"/>
</dbReference>